<feature type="compositionally biased region" description="Basic residues" evidence="4">
    <location>
        <begin position="258"/>
        <end position="268"/>
    </location>
</feature>
<feature type="region of interest" description="Disordered" evidence="4">
    <location>
        <begin position="385"/>
        <end position="494"/>
    </location>
</feature>
<feature type="region of interest" description="Disordered" evidence="4">
    <location>
        <begin position="74"/>
        <end position="149"/>
    </location>
</feature>
<feature type="compositionally biased region" description="Low complexity" evidence="4">
    <location>
        <begin position="216"/>
        <end position="233"/>
    </location>
</feature>
<reference evidence="7" key="2">
    <citation type="submission" date="2025-08" db="UniProtKB">
        <authorList>
            <consortium name="RefSeq"/>
        </authorList>
    </citation>
    <scope>IDENTIFICATION</scope>
    <source>
        <tissue evidence="7">Leaf</tissue>
    </source>
</reference>
<feature type="compositionally biased region" description="Acidic residues" evidence="4">
    <location>
        <begin position="246"/>
        <end position="255"/>
    </location>
</feature>
<feature type="compositionally biased region" description="Basic and acidic residues" evidence="4">
    <location>
        <begin position="319"/>
        <end position="330"/>
    </location>
</feature>
<feature type="region of interest" description="Disordered" evidence="4">
    <location>
        <begin position="209"/>
        <end position="338"/>
    </location>
</feature>
<evidence type="ECO:0000313" key="7">
    <source>
        <dbReference type="RefSeq" id="XP_021858916.1"/>
    </source>
</evidence>
<comment type="subcellular location">
    <subcellularLocation>
        <location evidence="1">Nucleus</location>
    </subcellularLocation>
</comment>
<keyword evidence="2" id="KW-0143">Chaperone</keyword>
<dbReference type="KEGG" id="soe:110798068"/>
<reference evidence="6" key="1">
    <citation type="journal article" date="2021" name="Nat. Commun.">
        <title>Genomic analyses provide insights into spinach domestication and the genetic basis of agronomic traits.</title>
        <authorList>
            <person name="Cai X."/>
            <person name="Sun X."/>
            <person name="Xu C."/>
            <person name="Sun H."/>
            <person name="Wang X."/>
            <person name="Ge C."/>
            <person name="Zhang Z."/>
            <person name="Wang Q."/>
            <person name="Fei Z."/>
            <person name="Jiao C."/>
            <person name="Wang Q."/>
        </authorList>
    </citation>
    <scope>NUCLEOTIDE SEQUENCE [LARGE SCALE GENOMIC DNA]</scope>
    <source>
        <strain evidence="6">cv. Varoflay</strain>
    </source>
</reference>
<dbReference type="RefSeq" id="XP_021858916.1">
    <property type="nucleotide sequence ID" value="XM_022003224.2"/>
</dbReference>
<dbReference type="GO" id="GO:0005634">
    <property type="term" value="C:nucleus"/>
    <property type="evidence" value="ECO:0000318"/>
    <property type="project" value="GO_Central"/>
</dbReference>
<keyword evidence="3" id="KW-0539">Nucleus</keyword>
<accession>A0A9R0J0V0</accession>
<sequence>MADEAQDTQTAQDIESQIKSAIYSRTDYFQDQADSLTFEKVRRLLETDLGLETHALDTHKRFVKTCLQTCIESADSKNQDKSGESNVSSTGEDQPVDELQVKNEAEEPNAGGAETMEDSPVMGLLTGPKKAKANVDADADAEDTESKPVPSEITIKKAIWDRASYLRENSENITLAGLRRLLEEDLEFEKYSLDPFKKFIGLEVDEVLNSPEISQSTGSSPKKNPKKGSTQKVSSKKEEASASSGEESDEVEEEEVKVRKRSAAKRKPPKTESVKKRKKTEEDVKGSKRKQSKVSKSTSEGSDEEGGGNVSEDGNSDSSAEKPVKKKEAPKPVSYGKQVERLKSVIKSCGLSISPAVYKKVKQAPENKREACLIKELEEVLAKEGLSSNPSEKEIKDVKKRKEKAKELEGIDLSNIVSSGRRRATSFIPPPKPVIPDLSESESEESENDDDEDDEVEEEEGDEDAENVEADEDQENGGNGSQSEESDKGNSDSD</sequence>
<protein>
    <submittedName>
        <fullName evidence="7">Uncharacterized protein isoform X1</fullName>
    </submittedName>
</protein>
<dbReference type="AlphaFoldDB" id="A0A9R0J0V0"/>
<proteinExistence type="predicted"/>
<dbReference type="Pfam" id="PF09649">
    <property type="entry name" value="CHZ"/>
    <property type="match status" value="1"/>
</dbReference>
<organism evidence="6 7">
    <name type="scientific">Spinacia oleracea</name>
    <name type="common">Spinach</name>
    <dbReference type="NCBI Taxonomy" id="3562"/>
    <lineage>
        <taxon>Eukaryota</taxon>
        <taxon>Viridiplantae</taxon>
        <taxon>Streptophyta</taxon>
        <taxon>Embryophyta</taxon>
        <taxon>Tracheophyta</taxon>
        <taxon>Spermatophyta</taxon>
        <taxon>Magnoliopsida</taxon>
        <taxon>eudicotyledons</taxon>
        <taxon>Gunneridae</taxon>
        <taxon>Pentapetalae</taxon>
        <taxon>Caryophyllales</taxon>
        <taxon>Chenopodiaceae</taxon>
        <taxon>Chenopodioideae</taxon>
        <taxon>Anserineae</taxon>
        <taxon>Spinacia</taxon>
    </lineage>
</organism>
<dbReference type="Proteomes" id="UP000813463">
    <property type="component" value="Chromosome 2"/>
</dbReference>
<dbReference type="OrthoDB" id="514832at2759"/>
<evidence type="ECO:0000256" key="2">
    <source>
        <dbReference type="ARBA" id="ARBA00023186"/>
    </source>
</evidence>
<dbReference type="InterPro" id="IPR037647">
    <property type="entry name" value="HIRIP3"/>
</dbReference>
<dbReference type="SMART" id="SM01082">
    <property type="entry name" value="CHZ"/>
    <property type="match status" value="1"/>
</dbReference>
<feature type="compositionally biased region" description="Acidic residues" evidence="4">
    <location>
        <begin position="439"/>
        <end position="475"/>
    </location>
</feature>
<dbReference type="PANTHER" id="PTHR15410:SF2">
    <property type="entry name" value="HIRA-INTERACTING PROTEIN 3"/>
    <property type="match status" value="1"/>
</dbReference>
<dbReference type="InterPro" id="IPR019098">
    <property type="entry name" value="Histone_chaperone_domain_CHZ"/>
</dbReference>
<evidence type="ECO:0000259" key="5">
    <source>
        <dbReference type="SMART" id="SM01082"/>
    </source>
</evidence>
<dbReference type="PANTHER" id="PTHR15410">
    <property type="entry name" value="HIRA-INTERACTING PROTEIN 3"/>
    <property type="match status" value="1"/>
</dbReference>
<evidence type="ECO:0000256" key="3">
    <source>
        <dbReference type="ARBA" id="ARBA00023242"/>
    </source>
</evidence>
<evidence type="ECO:0000256" key="4">
    <source>
        <dbReference type="SAM" id="MobiDB-lite"/>
    </source>
</evidence>
<name>A0A9R0J0V0_SPIOL</name>
<evidence type="ECO:0000313" key="6">
    <source>
        <dbReference type="Proteomes" id="UP000813463"/>
    </source>
</evidence>
<feature type="compositionally biased region" description="Basic and acidic residues" evidence="4">
    <location>
        <begin position="74"/>
        <end position="83"/>
    </location>
</feature>
<evidence type="ECO:0000256" key="1">
    <source>
        <dbReference type="ARBA" id="ARBA00004123"/>
    </source>
</evidence>
<feature type="compositionally biased region" description="Basic and acidic residues" evidence="4">
    <location>
        <begin position="485"/>
        <end position="494"/>
    </location>
</feature>
<dbReference type="GeneID" id="110798068"/>
<keyword evidence="6" id="KW-1185">Reference proteome</keyword>
<gene>
    <name evidence="7" type="primary">LOC110798068</name>
</gene>
<feature type="compositionally biased region" description="Basic and acidic residues" evidence="4">
    <location>
        <begin position="269"/>
        <end position="286"/>
    </location>
</feature>
<feature type="domain" description="Histone chaperone" evidence="5">
    <location>
        <begin position="402"/>
        <end position="436"/>
    </location>
</feature>